<dbReference type="EMBL" id="BAAAUH010000090">
    <property type="protein sequence ID" value="GAA3205278.1"/>
    <property type="molecule type" value="Genomic_DNA"/>
</dbReference>
<dbReference type="InterPro" id="IPR013762">
    <property type="entry name" value="Integrase-like_cat_sf"/>
</dbReference>
<evidence type="ECO:0000313" key="2">
    <source>
        <dbReference type="EMBL" id="GAA3205278.1"/>
    </source>
</evidence>
<evidence type="ECO:0000313" key="3">
    <source>
        <dbReference type="Proteomes" id="UP001501866"/>
    </source>
</evidence>
<dbReference type="SUPFAM" id="SSF56349">
    <property type="entry name" value="DNA breaking-rejoining enzymes"/>
    <property type="match status" value="1"/>
</dbReference>
<dbReference type="Proteomes" id="UP001501866">
    <property type="component" value="Unassembled WGS sequence"/>
</dbReference>
<organism evidence="2 3">
    <name type="scientific">Streptomyces virens</name>
    <dbReference type="NCBI Taxonomy" id="285572"/>
    <lineage>
        <taxon>Bacteria</taxon>
        <taxon>Bacillati</taxon>
        <taxon>Actinomycetota</taxon>
        <taxon>Actinomycetes</taxon>
        <taxon>Kitasatosporales</taxon>
        <taxon>Streptomycetaceae</taxon>
        <taxon>Streptomyces</taxon>
    </lineage>
</organism>
<evidence type="ECO:0000256" key="1">
    <source>
        <dbReference type="ARBA" id="ARBA00023172"/>
    </source>
</evidence>
<reference evidence="3" key="1">
    <citation type="journal article" date="2019" name="Int. J. Syst. Evol. Microbiol.">
        <title>The Global Catalogue of Microorganisms (GCM) 10K type strain sequencing project: providing services to taxonomists for standard genome sequencing and annotation.</title>
        <authorList>
            <consortium name="The Broad Institute Genomics Platform"/>
            <consortium name="The Broad Institute Genome Sequencing Center for Infectious Disease"/>
            <person name="Wu L."/>
            <person name="Ma J."/>
        </authorList>
    </citation>
    <scope>NUCLEOTIDE SEQUENCE [LARGE SCALE GENOMIC DNA]</scope>
    <source>
        <strain evidence="3">JCM 9095</strain>
    </source>
</reference>
<evidence type="ECO:0008006" key="4">
    <source>
        <dbReference type="Google" id="ProtNLM"/>
    </source>
</evidence>
<name>A0ABP6Q580_9ACTN</name>
<accession>A0ABP6Q580</accession>
<dbReference type="Gene3D" id="1.10.443.10">
    <property type="entry name" value="Intergrase catalytic core"/>
    <property type="match status" value="1"/>
</dbReference>
<dbReference type="InterPro" id="IPR011010">
    <property type="entry name" value="DNA_brk_join_enz"/>
</dbReference>
<dbReference type="RefSeq" id="WP_161173663.1">
    <property type="nucleotide sequence ID" value="NZ_BAAAUH010000090.1"/>
</dbReference>
<protein>
    <recommendedName>
        <fullName evidence="4">Integrase</fullName>
    </recommendedName>
</protein>
<keyword evidence="1" id="KW-0233">DNA recombination</keyword>
<keyword evidence="3" id="KW-1185">Reference proteome</keyword>
<comment type="caution">
    <text evidence="2">The sequence shown here is derived from an EMBL/GenBank/DDBJ whole genome shotgun (WGS) entry which is preliminary data.</text>
</comment>
<sequence>MSTLFRPAADWDTVPDGTEWPGPNTVVLLHRPLRPGTDPAALSRFAEDRWNVDPAVFEEHAKARSLNFATIPRPLRQDAKYYIWQLINHPSPGTMRHSGGGDRPAIATILTVFSSFKEFLSWLHRRGVTTFAQGTPALLDEYLVDVDDKPISMVRKYRRVGEVRRLWSARGILPPRMRLPAVPPWGGQESRDLFGRIRPDRDNRTPRIGELTMQHLLIWAIRFTEDFADDIVAARAEYEQSRLRQLNGATRSPVKIRTRMTAYLDRLREHGGQLPGQVGPDGTLVINWRHIGRILGCTESVRLTASGRKAIESGIPIADGAYLDTPATGRLEGRLWRHHGITFHEAPRLARLLSTACFVIIAYLSGARPGEVLNLRRGCIEHDTANDLWLMTGRHYKNAVDVDGNKLPAGAPRRDPWVVIAPVARAVAVLERLHPHPLLFPNRITPHQQHLRNTKRRGEARTDNQISRDLAAFVTWVNTECRRLGRTDVIPPDERGRLTASRFRRTLAWFIRRRPRGLVAASIQYGHLHTRMLQGYAGSYESGFPDEYAFENWLYRLEILADDAQALDDGEHISGPAADAYRHRVTAATRQFAGHVLTSDRQARDLLGNPLLQIHHGQGMTCVLDPVQALCRLRGTIDDPLVTPDTDDCRPQCRNIARTDRDIQHIRQHHRELTTVVDDTLAPPIRHDREHHELKRLQRILDAHEPGGHQ</sequence>
<proteinExistence type="predicted"/>
<gene>
    <name evidence="2" type="ORF">GCM10010451_64810</name>
</gene>